<dbReference type="InterPro" id="IPR002048">
    <property type="entry name" value="EF_hand_dom"/>
</dbReference>
<evidence type="ECO:0000313" key="3">
    <source>
        <dbReference type="EMBL" id="KAG5442857.1"/>
    </source>
</evidence>
<dbReference type="AlphaFoldDB" id="A0A8T1M0I4"/>
<evidence type="ECO:0000256" key="1">
    <source>
        <dbReference type="ARBA" id="ARBA00022837"/>
    </source>
</evidence>
<reference evidence="3 4" key="1">
    <citation type="journal article" date="2018" name="Biotechnol. Adv.">
        <title>Improved genomic resources and new bioinformatic workflow for the carcinogenic parasite Clonorchis sinensis: Biotechnological implications.</title>
        <authorList>
            <person name="Wang D."/>
            <person name="Korhonen P.K."/>
            <person name="Gasser R.B."/>
            <person name="Young N.D."/>
        </authorList>
    </citation>
    <scope>NUCLEOTIDE SEQUENCE [LARGE SCALE GENOMIC DNA]</scope>
    <source>
        <strain evidence="3">Cs-k2</strain>
    </source>
</reference>
<dbReference type="PROSITE" id="PS50222">
    <property type="entry name" value="EF_HAND_2"/>
    <property type="match status" value="2"/>
</dbReference>
<gene>
    <name evidence="3" type="ORF">CSKR_113278</name>
</gene>
<feature type="domain" description="EF-hand" evidence="2">
    <location>
        <begin position="12"/>
        <end position="47"/>
    </location>
</feature>
<protein>
    <recommendedName>
        <fullName evidence="2">EF-hand domain-containing protein</fullName>
    </recommendedName>
</protein>
<dbReference type="Gene3D" id="1.10.238.10">
    <property type="entry name" value="EF-hand"/>
    <property type="match status" value="1"/>
</dbReference>
<feature type="domain" description="EF-hand" evidence="2">
    <location>
        <begin position="49"/>
        <end position="82"/>
    </location>
</feature>
<dbReference type="PROSITE" id="PS00018">
    <property type="entry name" value="EF_HAND_1"/>
    <property type="match status" value="1"/>
</dbReference>
<dbReference type="InterPro" id="IPR018247">
    <property type="entry name" value="EF_Hand_1_Ca_BS"/>
</dbReference>
<dbReference type="SMART" id="SM00054">
    <property type="entry name" value="EFh"/>
    <property type="match status" value="2"/>
</dbReference>
<evidence type="ECO:0000259" key="2">
    <source>
        <dbReference type="PROSITE" id="PS50222"/>
    </source>
</evidence>
<dbReference type="Pfam" id="PF13833">
    <property type="entry name" value="EF-hand_8"/>
    <property type="match status" value="1"/>
</dbReference>
<proteinExistence type="predicted"/>
<dbReference type="EMBL" id="NIRI02000056">
    <property type="protein sequence ID" value="KAG5442857.1"/>
    <property type="molecule type" value="Genomic_DNA"/>
</dbReference>
<evidence type="ECO:0000313" key="4">
    <source>
        <dbReference type="Proteomes" id="UP000286415"/>
    </source>
</evidence>
<dbReference type="GO" id="GO:0005509">
    <property type="term" value="F:calcium ion binding"/>
    <property type="evidence" value="ECO:0007669"/>
    <property type="project" value="InterPro"/>
</dbReference>
<dbReference type="OrthoDB" id="120976at2759"/>
<name>A0A8T1M0I4_CLOSI</name>
<dbReference type="InterPro" id="IPR011992">
    <property type="entry name" value="EF-hand-dom_pair"/>
</dbReference>
<dbReference type="CDD" id="cd00051">
    <property type="entry name" value="EFh"/>
    <property type="match status" value="1"/>
</dbReference>
<organism evidence="3 4">
    <name type="scientific">Clonorchis sinensis</name>
    <name type="common">Chinese liver fluke</name>
    <dbReference type="NCBI Taxonomy" id="79923"/>
    <lineage>
        <taxon>Eukaryota</taxon>
        <taxon>Metazoa</taxon>
        <taxon>Spiralia</taxon>
        <taxon>Lophotrochozoa</taxon>
        <taxon>Platyhelminthes</taxon>
        <taxon>Trematoda</taxon>
        <taxon>Digenea</taxon>
        <taxon>Opisthorchiida</taxon>
        <taxon>Opisthorchiata</taxon>
        <taxon>Opisthorchiidae</taxon>
        <taxon>Clonorchis</taxon>
    </lineage>
</organism>
<keyword evidence="1" id="KW-0106">Calcium</keyword>
<reference evidence="3 4" key="2">
    <citation type="journal article" date="2021" name="Genomics">
        <title>High-quality reference genome for Clonorchis sinensis.</title>
        <authorList>
            <person name="Young N.D."/>
            <person name="Stroehlein A.J."/>
            <person name="Kinkar L."/>
            <person name="Wang T."/>
            <person name="Sohn W.M."/>
            <person name="Chang B.C.H."/>
            <person name="Kaur P."/>
            <person name="Weisz D."/>
            <person name="Dudchenko O."/>
            <person name="Aiden E.L."/>
            <person name="Korhonen P.K."/>
            <person name="Gasser R.B."/>
        </authorList>
    </citation>
    <scope>NUCLEOTIDE SEQUENCE [LARGE SCALE GENOMIC DNA]</scope>
    <source>
        <strain evidence="3">Cs-k2</strain>
    </source>
</reference>
<sequence>MSAAHASQMDKSIKEEVDAMFNELDTDRNGKISLDELKAKLEEMHGGSVSREAVEEFMKVHDADGDKTWSKTELAAFLKAHQ</sequence>
<accession>A0A8T1M0I4</accession>
<comment type="caution">
    <text evidence="3">The sequence shown here is derived from an EMBL/GenBank/DDBJ whole genome shotgun (WGS) entry which is preliminary data.</text>
</comment>
<dbReference type="Proteomes" id="UP000286415">
    <property type="component" value="Unassembled WGS sequence"/>
</dbReference>
<dbReference type="SUPFAM" id="SSF47473">
    <property type="entry name" value="EF-hand"/>
    <property type="match status" value="1"/>
</dbReference>
<keyword evidence="4" id="KW-1185">Reference proteome</keyword>